<evidence type="ECO:0000313" key="1">
    <source>
        <dbReference type="EMBL" id="KAI4300015.1"/>
    </source>
</evidence>
<dbReference type="Proteomes" id="UP000828941">
    <property type="component" value="Chromosome 13"/>
</dbReference>
<gene>
    <name evidence="1" type="ORF">L6164_033435</name>
</gene>
<name>A0ACB9KS78_BAUVA</name>
<dbReference type="EMBL" id="CM039438">
    <property type="protein sequence ID" value="KAI4300015.1"/>
    <property type="molecule type" value="Genomic_DNA"/>
</dbReference>
<protein>
    <submittedName>
        <fullName evidence="1">Uncharacterized protein</fullName>
    </submittedName>
</protein>
<comment type="caution">
    <text evidence="1">The sequence shown here is derived from an EMBL/GenBank/DDBJ whole genome shotgun (WGS) entry which is preliminary data.</text>
</comment>
<organism evidence="1 2">
    <name type="scientific">Bauhinia variegata</name>
    <name type="common">Purple orchid tree</name>
    <name type="synonym">Phanera variegata</name>
    <dbReference type="NCBI Taxonomy" id="167791"/>
    <lineage>
        <taxon>Eukaryota</taxon>
        <taxon>Viridiplantae</taxon>
        <taxon>Streptophyta</taxon>
        <taxon>Embryophyta</taxon>
        <taxon>Tracheophyta</taxon>
        <taxon>Spermatophyta</taxon>
        <taxon>Magnoliopsida</taxon>
        <taxon>eudicotyledons</taxon>
        <taxon>Gunneridae</taxon>
        <taxon>Pentapetalae</taxon>
        <taxon>rosids</taxon>
        <taxon>fabids</taxon>
        <taxon>Fabales</taxon>
        <taxon>Fabaceae</taxon>
        <taxon>Cercidoideae</taxon>
        <taxon>Cercideae</taxon>
        <taxon>Bauhiniinae</taxon>
        <taxon>Bauhinia</taxon>
    </lineage>
</organism>
<evidence type="ECO:0000313" key="2">
    <source>
        <dbReference type="Proteomes" id="UP000828941"/>
    </source>
</evidence>
<proteinExistence type="predicted"/>
<reference evidence="1 2" key="1">
    <citation type="journal article" date="2022" name="DNA Res.">
        <title>Chromosomal-level genome assembly of the orchid tree Bauhinia variegata (Leguminosae; Cercidoideae) supports the allotetraploid origin hypothesis of Bauhinia.</title>
        <authorList>
            <person name="Zhong Y."/>
            <person name="Chen Y."/>
            <person name="Zheng D."/>
            <person name="Pang J."/>
            <person name="Liu Y."/>
            <person name="Luo S."/>
            <person name="Meng S."/>
            <person name="Qian L."/>
            <person name="Wei D."/>
            <person name="Dai S."/>
            <person name="Zhou R."/>
        </authorList>
    </citation>
    <scope>NUCLEOTIDE SEQUENCE [LARGE SCALE GENOMIC DNA]</scope>
    <source>
        <strain evidence="1">BV-YZ2020</strain>
    </source>
</reference>
<keyword evidence="2" id="KW-1185">Reference proteome</keyword>
<accession>A0ACB9KS78</accession>
<sequence>MVRGLPHLPPITMNIPKTLWPEAVNWTIYVLNRSPTVAVKNVTPEEVWFSVKPIVEHFRVFGCAAHVHVPDAKKTKIDNKSFECVLLGFSEDSKGYKLYDPIAKKGDDKNDIDNEHEAEGDLEAASEDNEEAVGDENHAADNVVPNLVDAEGFDPRDRRVR</sequence>